<evidence type="ECO:0008006" key="3">
    <source>
        <dbReference type="Google" id="ProtNLM"/>
    </source>
</evidence>
<keyword evidence="2" id="KW-1185">Reference proteome</keyword>
<name>A0A9D5M4C6_9FIRM</name>
<sequence>MKEKELKQAISRITLSPEAKERMMDRLKNQKEEKYVMKTKKKMVLAVAAAVMILGASAFAAGGMITGWYGSSRSIPDYTSLPTQEECVKDVGFTPILKEDFANGYAFDNGSIVKNNLTDDSGSVVEKFKSLVFRYSKDGDMVELSQEQYESQMPQNGTAFDEKNGVTIYLTEYTNKMVPPNYEMTEEDRQAEESGALVFSWGSDQVEIKQVRGVNWEKDGTHFGLLQIDGDLSAQELADMAKELI</sequence>
<reference evidence="1" key="1">
    <citation type="submission" date="2020-10" db="EMBL/GenBank/DDBJ databases">
        <title>ChiBAC.</title>
        <authorList>
            <person name="Zenner C."/>
            <person name="Hitch T.C.A."/>
            <person name="Clavel T."/>
        </authorList>
    </citation>
    <scope>NUCLEOTIDE SEQUENCE</scope>
    <source>
        <strain evidence="1">DSM 107454</strain>
    </source>
</reference>
<organism evidence="1 2">
    <name type="scientific">Ructibacterium gallinarum</name>
    <dbReference type="NCBI Taxonomy" id="2779355"/>
    <lineage>
        <taxon>Bacteria</taxon>
        <taxon>Bacillati</taxon>
        <taxon>Bacillota</taxon>
        <taxon>Clostridia</taxon>
        <taxon>Eubacteriales</taxon>
        <taxon>Oscillospiraceae</taxon>
        <taxon>Ructibacterium</taxon>
    </lineage>
</organism>
<dbReference type="EMBL" id="JADCKB010000002">
    <property type="protein sequence ID" value="MBE5039212.1"/>
    <property type="molecule type" value="Genomic_DNA"/>
</dbReference>
<dbReference type="RefSeq" id="WP_226391775.1">
    <property type="nucleotide sequence ID" value="NZ_JADCKB010000002.1"/>
</dbReference>
<evidence type="ECO:0000313" key="2">
    <source>
        <dbReference type="Proteomes" id="UP000806542"/>
    </source>
</evidence>
<gene>
    <name evidence="1" type="ORF">INF28_01845</name>
</gene>
<dbReference type="AlphaFoldDB" id="A0A9D5M4C6"/>
<comment type="caution">
    <text evidence="1">The sequence shown here is derived from an EMBL/GenBank/DDBJ whole genome shotgun (WGS) entry which is preliminary data.</text>
</comment>
<dbReference type="Proteomes" id="UP000806542">
    <property type="component" value="Unassembled WGS sequence"/>
</dbReference>
<protein>
    <recommendedName>
        <fullName evidence="3">DUF4367 domain-containing protein</fullName>
    </recommendedName>
</protein>
<proteinExistence type="predicted"/>
<evidence type="ECO:0000313" key="1">
    <source>
        <dbReference type="EMBL" id="MBE5039212.1"/>
    </source>
</evidence>
<accession>A0A9D5M4C6</accession>